<reference evidence="2" key="1">
    <citation type="submission" date="2016-04" db="EMBL/GenBank/DDBJ databases">
        <title>Complete Sequence and Comparative Analysis of the Mitochondrial Genome of Coconut Palm (Cocos nucifera).</title>
        <authorList>
            <person name="Liu W."/>
            <person name="Lin Q."/>
            <person name="Aljohi H.A."/>
            <person name="Zhao Y."/>
            <person name="Zeng J."/>
            <person name="Hu S."/>
            <person name="Yu J."/>
        </authorList>
    </citation>
    <scope>NUCLEOTIDE SEQUENCE</scope>
</reference>
<feature type="transmembrane region" description="Helical" evidence="1">
    <location>
        <begin position="14"/>
        <end position="35"/>
    </location>
</feature>
<geneLocation type="mitochondrion" evidence="2"/>
<keyword evidence="2" id="KW-0496">Mitochondrion</keyword>
<gene>
    <name evidence="2" type="primary">orf195</name>
</gene>
<sequence length="262" mass="29830">MLEFKVKSLLVGKLLHFFFSRFGWIAGGLILTFLITACDPGSMMLPGPSGSSNSSSWKEDSFEMQVLMEPFSETETEGTSGNPPIPRVAGEEAGPSHQASIIHNASFESSLHQRIQRLENENTPFLLDKGKGEYWTDIKRDLDQAPSQQEYNRLLEFENCDLQIRELKHLCSALFRQTLSQHPDLLPKCIERDAESAVFSFLESQREEFEAEFAPDGDGNGINTHWIDKLEMDLFQEMADDLHKNGGSSYYFLKFLQEYFPD</sequence>
<dbReference type="RefSeq" id="YP_009315940.1">
    <property type="nucleotide sequence ID" value="NC_031696.1"/>
</dbReference>
<keyword evidence="1" id="KW-1133">Transmembrane helix</keyword>
<name>A0A2Z2CD24_COCNU</name>
<proteinExistence type="predicted"/>
<dbReference type="EMBL" id="KX028885">
    <property type="protein sequence ID" value="AOX12934.1"/>
    <property type="molecule type" value="Genomic_DNA"/>
</dbReference>
<accession>A0A2Z2CD24</accession>
<protein>
    <submittedName>
        <fullName evidence="2">Uncharacterized protein</fullName>
    </submittedName>
</protein>
<evidence type="ECO:0000313" key="2">
    <source>
        <dbReference type="EMBL" id="AOX12934.1"/>
    </source>
</evidence>
<keyword evidence="1" id="KW-0472">Membrane</keyword>
<dbReference type="AlphaFoldDB" id="A0A2Z2CD24"/>
<dbReference type="GeneID" id="30090200"/>
<keyword evidence="1" id="KW-0812">Transmembrane</keyword>
<organism evidence="2">
    <name type="scientific">Cocos nucifera</name>
    <name type="common">Coconut palm</name>
    <dbReference type="NCBI Taxonomy" id="13894"/>
    <lineage>
        <taxon>Eukaryota</taxon>
        <taxon>Viridiplantae</taxon>
        <taxon>Streptophyta</taxon>
        <taxon>Embryophyta</taxon>
        <taxon>Tracheophyta</taxon>
        <taxon>Spermatophyta</taxon>
        <taxon>Magnoliopsida</taxon>
        <taxon>Liliopsida</taxon>
        <taxon>Arecaceae</taxon>
        <taxon>Arecoideae</taxon>
        <taxon>Cocoseae</taxon>
        <taxon>Attaleinae</taxon>
        <taxon>Cocos</taxon>
    </lineage>
</organism>
<evidence type="ECO:0000256" key="1">
    <source>
        <dbReference type="SAM" id="Phobius"/>
    </source>
</evidence>